<gene>
    <name evidence="1" type="ORF">S01H4_51117</name>
</gene>
<evidence type="ECO:0000313" key="1">
    <source>
        <dbReference type="EMBL" id="GAG96893.1"/>
    </source>
</evidence>
<dbReference type="AlphaFoldDB" id="X1CL15"/>
<accession>X1CL15</accession>
<protein>
    <submittedName>
        <fullName evidence="1">Uncharacterized protein</fullName>
    </submittedName>
</protein>
<reference evidence="1" key="1">
    <citation type="journal article" date="2014" name="Front. Microbiol.">
        <title>High frequency of phylogenetically diverse reductive dehalogenase-homologous genes in deep subseafloor sedimentary metagenomes.</title>
        <authorList>
            <person name="Kawai M."/>
            <person name="Futagami T."/>
            <person name="Toyoda A."/>
            <person name="Takaki Y."/>
            <person name="Nishi S."/>
            <person name="Hori S."/>
            <person name="Arai W."/>
            <person name="Tsubouchi T."/>
            <person name="Morono Y."/>
            <person name="Uchiyama I."/>
            <person name="Ito T."/>
            <person name="Fujiyama A."/>
            <person name="Inagaki F."/>
            <person name="Takami H."/>
        </authorList>
    </citation>
    <scope>NUCLEOTIDE SEQUENCE</scope>
    <source>
        <strain evidence="1">Expedition CK06-06</strain>
    </source>
</reference>
<sequence length="50" mass="5825">MRKIGKVYYLNNSVTFSGKPIGPEEFLNQMVEALGIIEKNRMYPYFNLPL</sequence>
<dbReference type="EMBL" id="BART01029083">
    <property type="protein sequence ID" value="GAG96893.1"/>
    <property type="molecule type" value="Genomic_DNA"/>
</dbReference>
<organism evidence="1">
    <name type="scientific">marine sediment metagenome</name>
    <dbReference type="NCBI Taxonomy" id="412755"/>
    <lineage>
        <taxon>unclassified sequences</taxon>
        <taxon>metagenomes</taxon>
        <taxon>ecological metagenomes</taxon>
    </lineage>
</organism>
<proteinExistence type="predicted"/>
<comment type="caution">
    <text evidence="1">The sequence shown here is derived from an EMBL/GenBank/DDBJ whole genome shotgun (WGS) entry which is preliminary data.</text>
</comment>
<name>X1CL15_9ZZZZ</name>